<keyword evidence="3" id="KW-1185">Reference proteome</keyword>
<dbReference type="EMBL" id="QGEG01000001">
    <property type="protein sequence ID" value="PWL40559.1"/>
    <property type="molecule type" value="Genomic_DNA"/>
</dbReference>
<comment type="caution">
    <text evidence="2">The sequence shown here is derived from an EMBL/GenBank/DDBJ whole genome shotgun (WGS) entry which is preliminary data.</text>
</comment>
<evidence type="ECO:0000313" key="2">
    <source>
        <dbReference type="EMBL" id="PWL40559.1"/>
    </source>
</evidence>
<dbReference type="GO" id="GO:0016787">
    <property type="term" value="F:hydrolase activity"/>
    <property type="evidence" value="ECO:0007669"/>
    <property type="project" value="UniProtKB-KW"/>
</dbReference>
<evidence type="ECO:0000313" key="3">
    <source>
        <dbReference type="Proteomes" id="UP000245762"/>
    </source>
</evidence>
<name>A0A316L6M7_9FLAO</name>
<dbReference type="Proteomes" id="UP000245762">
    <property type="component" value="Unassembled WGS sequence"/>
</dbReference>
<dbReference type="AlphaFoldDB" id="A0A316L6M7"/>
<dbReference type="SUPFAM" id="SSF53474">
    <property type="entry name" value="alpha/beta-Hydrolases"/>
    <property type="match status" value="1"/>
</dbReference>
<reference evidence="2 3" key="1">
    <citation type="submission" date="2018-05" db="EMBL/GenBank/DDBJ databases">
        <title>Complete genome sequence of Flagellimonas aquimarina ECD12 isolated from seaweed Ecklonia cava.</title>
        <authorList>
            <person name="Choi S."/>
            <person name="Seong C."/>
        </authorList>
    </citation>
    <scope>NUCLEOTIDE SEQUENCE [LARGE SCALE GENOMIC DNA]</scope>
    <source>
        <strain evidence="2 3">ECD12</strain>
    </source>
</reference>
<dbReference type="OrthoDB" id="9810066at2"/>
<evidence type="ECO:0000259" key="1">
    <source>
        <dbReference type="Pfam" id="PF01738"/>
    </source>
</evidence>
<dbReference type="InterPro" id="IPR002925">
    <property type="entry name" value="Dienelactn_hydro"/>
</dbReference>
<dbReference type="Pfam" id="PF01738">
    <property type="entry name" value="DLH"/>
    <property type="match status" value="1"/>
</dbReference>
<feature type="domain" description="Dienelactone hydrolase" evidence="1">
    <location>
        <begin position="20"/>
        <end position="198"/>
    </location>
</feature>
<proteinExistence type="predicted"/>
<accession>A0A316L6M7</accession>
<dbReference type="Gene3D" id="3.40.50.1820">
    <property type="entry name" value="alpha/beta hydrolase"/>
    <property type="match status" value="1"/>
</dbReference>
<keyword evidence="2" id="KW-0378">Hydrolase</keyword>
<sequence>MSLKELNIPVKIRLDGISLPGVLTIPENATGIVIFSHGSGSSRFSPRNNYVARILNEEGLATLLFDLLTEEEDRNYENRFNIDLLTLRLIDVTQWIQAYSKTENLPIGYFGASTGSASALKAAAFYDKDVKAVVSRGGRPDLAILQLQKVTAPTLLLVGGWDQEVIILNEKAYQKLECHKKLEIIPEASHLFQEPGKLKEVARHTANWFIKWL</sequence>
<protein>
    <submittedName>
        <fullName evidence="2">Hydrolase</fullName>
    </submittedName>
</protein>
<gene>
    <name evidence="2" type="ORF">DKG77_06110</name>
</gene>
<organism evidence="2 3">
    <name type="scientific">Flagellimonas aquimarina</name>
    <dbReference type="NCBI Taxonomy" id="2201895"/>
    <lineage>
        <taxon>Bacteria</taxon>
        <taxon>Pseudomonadati</taxon>
        <taxon>Bacteroidota</taxon>
        <taxon>Flavobacteriia</taxon>
        <taxon>Flavobacteriales</taxon>
        <taxon>Flavobacteriaceae</taxon>
        <taxon>Flagellimonas</taxon>
    </lineage>
</organism>
<dbReference type="InterPro" id="IPR029058">
    <property type="entry name" value="AB_hydrolase_fold"/>
</dbReference>